<keyword evidence="2" id="KW-1185">Reference proteome</keyword>
<organism evidence="3">
    <name type="scientific">Thelazia callipaeda</name>
    <name type="common">Oriental eyeworm</name>
    <name type="synonym">Parasitic nematode</name>
    <dbReference type="NCBI Taxonomy" id="103827"/>
    <lineage>
        <taxon>Eukaryota</taxon>
        <taxon>Metazoa</taxon>
        <taxon>Ecdysozoa</taxon>
        <taxon>Nematoda</taxon>
        <taxon>Chromadorea</taxon>
        <taxon>Rhabditida</taxon>
        <taxon>Spirurina</taxon>
        <taxon>Spiruromorpha</taxon>
        <taxon>Thelazioidea</taxon>
        <taxon>Thelaziidae</taxon>
        <taxon>Thelazia</taxon>
    </lineage>
</organism>
<dbReference type="AlphaFoldDB" id="A0A0N5CJ45"/>
<dbReference type="STRING" id="103827.A0A0N5CJ45"/>
<accession>A0A0N5CJ45</accession>
<reference evidence="1 2" key="2">
    <citation type="submission" date="2018-11" db="EMBL/GenBank/DDBJ databases">
        <authorList>
            <consortium name="Pathogen Informatics"/>
        </authorList>
    </citation>
    <scope>NUCLEOTIDE SEQUENCE [LARGE SCALE GENOMIC DNA]</scope>
</reference>
<name>A0A0N5CJ45_THECL</name>
<evidence type="ECO:0000313" key="2">
    <source>
        <dbReference type="Proteomes" id="UP000276776"/>
    </source>
</evidence>
<sequence>FLKSFKIQITPYGLCHYHFSKPQDQIFRRQISDCKMDGIRNFTAIDDLTRFHYQQNIEYIQNTRIRADIIKIMAEEKLSFTSSLIQDWSLIMETQ</sequence>
<reference evidence="3" key="1">
    <citation type="submission" date="2017-02" db="UniProtKB">
        <authorList>
            <consortium name="WormBaseParasite"/>
        </authorList>
    </citation>
    <scope>IDENTIFICATION</scope>
</reference>
<gene>
    <name evidence="1" type="ORF">TCLT_LOCUS34</name>
</gene>
<evidence type="ECO:0000313" key="3">
    <source>
        <dbReference type="WBParaSite" id="TCLT_0000003301-mRNA-1"/>
    </source>
</evidence>
<dbReference type="WBParaSite" id="TCLT_0000003301-mRNA-1">
    <property type="protein sequence ID" value="TCLT_0000003301-mRNA-1"/>
    <property type="gene ID" value="TCLT_0000003301"/>
</dbReference>
<dbReference type="OMA" id="NTRIRAD"/>
<dbReference type="OrthoDB" id="5844974at2759"/>
<proteinExistence type="predicted"/>
<dbReference type="EMBL" id="UYYF01000002">
    <property type="protein sequence ID" value="VDM94847.1"/>
    <property type="molecule type" value="Genomic_DNA"/>
</dbReference>
<evidence type="ECO:0000313" key="1">
    <source>
        <dbReference type="EMBL" id="VDM94847.1"/>
    </source>
</evidence>
<dbReference type="Proteomes" id="UP000276776">
    <property type="component" value="Unassembled WGS sequence"/>
</dbReference>
<protein>
    <submittedName>
        <fullName evidence="3">Glycosyl transferase family 2</fullName>
    </submittedName>
</protein>